<evidence type="ECO:0000313" key="2">
    <source>
        <dbReference type="EMBL" id="QDZ39087.1"/>
    </source>
</evidence>
<organism evidence="2 3">
    <name type="scientific">Euhalothece natronophila Z-M001</name>
    <dbReference type="NCBI Taxonomy" id="522448"/>
    <lineage>
        <taxon>Bacteria</taxon>
        <taxon>Bacillati</taxon>
        <taxon>Cyanobacteriota</taxon>
        <taxon>Cyanophyceae</taxon>
        <taxon>Oscillatoriophycideae</taxon>
        <taxon>Chroococcales</taxon>
        <taxon>Halothecacae</taxon>
        <taxon>Halothece cluster</taxon>
        <taxon>Euhalothece</taxon>
    </lineage>
</organism>
<dbReference type="AlphaFoldDB" id="A0A5B8NJE2"/>
<dbReference type="KEGG" id="enn:FRE64_03535"/>
<accession>A0A5B8NJE2</accession>
<protein>
    <submittedName>
        <fullName evidence="2">Uncharacterized protein</fullName>
    </submittedName>
</protein>
<keyword evidence="1" id="KW-0812">Transmembrane</keyword>
<feature type="transmembrane region" description="Helical" evidence="1">
    <location>
        <begin position="38"/>
        <end position="62"/>
    </location>
</feature>
<sequence>MSQEPIESGEIEAPKSIQIHQSDASLIITRKWLDRKTIIYTFVPIAIILFAIQPLFLISNFINNHFNETLQDIIRIEDSNEVIWLGLVALIGLLFLITGIFFVYYIITKWLNQTRIWANEEEILINHQPLPCPWIRNKRVRKANLERLYAKRNQKNQSYDIYANTYTGDDKKIITVATGKEALFIERTLEDYYNLEDQPQKGEIDPSNLTNPFHQIEAPRSITVYQDDNQIQINKKWNGGFITAIFAILLNTFLIIVALLVANSDNTGENISRLLPIFLLFLLFGILTLYLAVARWVNYTYIVADNKLITVTYGSVPFPFFKNQQIEASQLKRLYSKQYSSGENSYIYIVHIDTNQGSGEELVKVSNREEALFIERTLENYYNIEDQPQEGEISELENNVWDGLFGNQ</sequence>
<feature type="transmembrane region" description="Helical" evidence="1">
    <location>
        <begin position="241"/>
        <end position="262"/>
    </location>
</feature>
<keyword evidence="3" id="KW-1185">Reference proteome</keyword>
<feature type="transmembrane region" description="Helical" evidence="1">
    <location>
        <begin position="82"/>
        <end position="107"/>
    </location>
</feature>
<dbReference type="OrthoDB" id="1490293at2"/>
<dbReference type="RefSeq" id="WP_146294696.1">
    <property type="nucleotide sequence ID" value="NZ_CP042326.1"/>
</dbReference>
<reference evidence="2" key="1">
    <citation type="submission" date="2019-08" db="EMBL/GenBank/DDBJ databases">
        <title>Carotenoids and Carotenoid Binding Proteins in the Halophilic Cyanobacterium Euhalothece sp. ZM00.</title>
        <authorList>
            <person name="Cho S.M."/>
            <person name="Song J.Y."/>
            <person name="Park Y.-I."/>
        </authorList>
    </citation>
    <scope>NUCLEOTIDE SEQUENCE [LARGE SCALE GENOMIC DNA]</scope>
    <source>
        <strain evidence="2">Z-M001</strain>
    </source>
</reference>
<name>A0A5B8NJE2_9CHRO</name>
<dbReference type="Proteomes" id="UP000318453">
    <property type="component" value="Chromosome"/>
</dbReference>
<proteinExistence type="predicted"/>
<feature type="transmembrane region" description="Helical" evidence="1">
    <location>
        <begin position="274"/>
        <end position="293"/>
    </location>
</feature>
<dbReference type="EMBL" id="CP042326">
    <property type="protein sequence ID" value="QDZ39087.1"/>
    <property type="molecule type" value="Genomic_DNA"/>
</dbReference>
<gene>
    <name evidence="2" type="ORF">FRE64_03535</name>
</gene>
<evidence type="ECO:0000256" key="1">
    <source>
        <dbReference type="SAM" id="Phobius"/>
    </source>
</evidence>
<keyword evidence="1" id="KW-0472">Membrane</keyword>
<keyword evidence="1" id="KW-1133">Transmembrane helix</keyword>
<evidence type="ECO:0000313" key="3">
    <source>
        <dbReference type="Proteomes" id="UP000318453"/>
    </source>
</evidence>